<dbReference type="RefSeq" id="WP_092774118.1">
    <property type="nucleotide sequence ID" value="NZ_FOHS01000006.1"/>
</dbReference>
<evidence type="ECO:0000313" key="2">
    <source>
        <dbReference type="Proteomes" id="UP000198697"/>
    </source>
</evidence>
<dbReference type="AlphaFoldDB" id="A0A1I0J1Z4"/>
<proteinExistence type="predicted"/>
<evidence type="ECO:0000313" key="1">
    <source>
        <dbReference type="EMBL" id="SEU03687.1"/>
    </source>
</evidence>
<accession>A0A1I0J1Z4</accession>
<dbReference type="InterPro" id="IPR026350">
    <property type="entry name" value="GxxExxY"/>
</dbReference>
<dbReference type="STRING" id="82805.SAMN04487998_3607"/>
<sequence length="126" mass="14341">MHENDISFLVRQAAFNVHTILGPGLLESVYEHALLYEIRQAGLKVRSQVPLPMLYKEQQLEVGFRLDLLVEEKVIVEIKSVDALLDVHHKQLLTYLKLSGLKLGLLINFNVSRVKEGIVRKVNGLE</sequence>
<dbReference type="OrthoDB" id="1119698at2"/>
<dbReference type="Proteomes" id="UP000198697">
    <property type="component" value="Unassembled WGS sequence"/>
</dbReference>
<keyword evidence="2" id="KW-1185">Reference proteome</keyword>
<gene>
    <name evidence="1" type="ORF">SAMN04487998_3607</name>
</gene>
<dbReference type="Pfam" id="PF13366">
    <property type="entry name" value="PDDEXK_3"/>
    <property type="match status" value="1"/>
</dbReference>
<dbReference type="NCBIfam" id="TIGR04256">
    <property type="entry name" value="GxxExxY"/>
    <property type="match status" value="1"/>
</dbReference>
<dbReference type="EMBL" id="FOHS01000006">
    <property type="protein sequence ID" value="SEU03687.1"/>
    <property type="molecule type" value="Genomic_DNA"/>
</dbReference>
<dbReference type="InterPro" id="IPR011604">
    <property type="entry name" value="PDDEXK-like_dom_sf"/>
</dbReference>
<reference evidence="2" key="1">
    <citation type="submission" date="2016-10" db="EMBL/GenBank/DDBJ databases">
        <authorList>
            <person name="Varghese N."/>
            <person name="Submissions S."/>
        </authorList>
    </citation>
    <scope>NUCLEOTIDE SEQUENCE [LARGE SCALE GENOMIC DNA]</scope>
    <source>
        <strain evidence="2">DSM 15310</strain>
    </source>
</reference>
<dbReference type="Gene3D" id="3.90.320.10">
    <property type="match status" value="1"/>
</dbReference>
<organism evidence="1 2">
    <name type="scientific">Hymenobacter actinosclerus</name>
    <dbReference type="NCBI Taxonomy" id="82805"/>
    <lineage>
        <taxon>Bacteria</taxon>
        <taxon>Pseudomonadati</taxon>
        <taxon>Bacteroidota</taxon>
        <taxon>Cytophagia</taxon>
        <taxon>Cytophagales</taxon>
        <taxon>Hymenobacteraceae</taxon>
        <taxon>Hymenobacter</taxon>
    </lineage>
</organism>
<name>A0A1I0J1Z4_9BACT</name>
<protein>
    <submittedName>
        <fullName evidence="1">GxxExxY protein</fullName>
    </submittedName>
</protein>